<dbReference type="InterPro" id="IPR017452">
    <property type="entry name" value="GPCR_Rhodpsn_7TM"/>
</dbReference>
<dbReference type="SUPFAM" id="SSF81321">
    <property type="entry name" value="Family A G protein-coupled receptor-like"/>
    <property type="match status" value="1"/>
</dbReference>
<accession>A0A914NYG4</accession>
<dbReference type="AlphaFoldDB" id="A0A914NYG4"/>
<evidence type="ECO:0000256" key="7">
    <source>
        <dbReference type="SAM" id="Phobius"/>
    </source>
</evidence>
<feature type="transmembrane region" description="Helical" evidence="7">
    <location>
        <begin position="154"/>
        <end position="176"/>
    </location>
</feature>
<reference evidence="10" key="1">
    <citation type="submission" date="2022-11" db="UniProtKB">
        <authorList>
            <consortium name="WormBaseParasite"/>
        </authorList>
    </citation>
    <scope>IDENTIFICATION</scope>
</reference>
<dbReference type="GO" id="GO:0004930">
    <property type="term" value="F:G protein-coupled receptor activity"/>
    <property type="evidence" value="ECO:0007669"/>
    <property type="project" value="InterPro"/>
</dbReference>
<evidence type="ECO:0000256" key="5">
    <source>
        <dbReference type="ARBA" id="ARBA00023136"/>
    </source>
</evidence>
<dbReference type="PANTHER" id="PTHR24241:SF59">
    <property type="entry name" value="ADIPOKINETIC HORMONE RECEPTOR, ISOFORM C"/>
    <property type="match status" value="1"/>
</dbReference>
<dbReference type="GO" id="GO:0005886">
    <property type="term" value="C:plasma membrane"/>
    <property type="evidence" value="ECO:0007669"/>
    <property type="project" value="UniProtKB-SubCell"/>
</dbReference>
<dbReference type="GO" id="GO:0032870">
    <property type="term" value="P:cellular response to hormone stimulus"/>
    <property type="evidence" value="ECO:0007669"/>
    <property type="project" value="TreeGrafter"/>
</dbReference>
<evidence type="ECO:0000256" key="6">
    <source>
        <dbReference type="ARBA" id="ARBA00023170"/>
    </source>
</evidence>
<protein>
    <submittedName>
        <fullName evidence="10">G-protein coupled receptors family 1 profile domain-containing protein</fullName>
    </submittedName>
</protein>
<evidence type="ECO:0000313" key="9">
    <source>
        <dbReference type="Proteomes" id="UP000887578"/>
    </source>
</evidence>
<keyword evidence="4 7" id="KW-1133">Transmembrane helix</keyword>
<evidence type="ECO:0000256" key="1">
    <source>
        <dbReference type="ARBA" id="ARBA00004651"/>
    </source>
</evidence>
<dbReference type="PANTHER" id="PTHR24241">
    <property type="entry name" value="NEUROPEPTIDE RECEPTOR-RELATED G-PROTEIN COUPLED RECEPTOR"/>
    <property type="match status" value="1"/>
</dbReference>
<evidence type="ECO:0000259" key="8">
    <source>
        <dbReference type="PROSITE" id="PS50262"/>
    </source>
</evidence>
<evidence type="ECO:0000256" key="3">
    <source>
        <dbReference type="ARBA" id="ARBA00022692"/>
    </source>
</evidence>
<dbReference type="Gene3D" id="1.20.1070.10">
    <property type="entry name" value="Rhodopsin 7-helix transmembrane proteins"/>
    <property type="match status" value="1"/>
</dbReference>
<dbReference type="WBParaSite" id="PDA_v2.g10498.t1">
    <property type="protein sequence ID" value="PDA_v2.g10498.t1"/>
    <property type="gene ID" value="PDA_v2.g10498"/>
</dbReference>
<keyword evidence="3 7" id="KW-0812">Transmembrane</keyword>
<feature type="transmembrane region" description="Helical" evidence="7">
    <location>
        <begin position="325"/>
        <end position="348"/>
    </location>
</feature>
<feature type="domain" description="G-protein coupled receptors family 1 profile" evidence="8">
    <location>
        <begin position="1"/>
        <end position="382"/>
    </location>
</feature>
<proteinExistence type="predicted"/>
<keyword evidence="5 7" id="KW-0472">Membrane</keyword>
<dbReference type="PRINTS" id="PR00237">
    <property type="entry name" value="GPCRRHODOPSN"/>
</dbReference>
<dbReference type="GO" id="GO:0042277">
    <property type="term" value="F:peptide binding"/>
    <property type="evidence" value="ECO:0007669"/>
    <property type="project" value="TreeGrafter"/>
</dbReference>
<evidence type="ECO:0000313" key="10">
    <source>
        <dbReference type="WBParaSite" id="PDA_v2.g10498.t1"/>
    </source>
</evidence>
<name>A0A914NYG4_9BILA</name>
<evidence type="ECO:0000256" key="4">
    <source>
        <dbReference type="ARBA" id="ARBA00022989"/>
    </source>
</evidence>
<organism evidence="9 10">
    <name type="scientific">Panagrolaimus davidi</name>
    <dbReference type="NCBI Taxonomy" id="227884"/>
    <lineage>
        <taxon>Eukaryota</taxon>
        <taxon>Metazoa</taxon>
        <taxon>Ecdysozoa</taxon>
        <taxon>Nematoda</taxon>
        <taxon>Chromadorea</taxon>
        <taxon>Rhabditida</taxon>
        <taxon>Tylenchina</taxon>
        <taxon>Panagrolaimomorpha</taxon>
        <taxon>Panagrolaimoidea</taxon>
        <taxon>Panagrolaimidae</taxon>
        <taxon>Panagrolaimus</taxon>
    </lineage>
</organism>
<keyword evidence="2" id="KW-1003">Cell membrane</keyword>
<feature type="transmembrane region" description="Helical" evidence="7">
    <location>
        <begin position="31"/>
        <end position="53"/>
    </location>
</feature>
<dbReference type="Proteomes" id="UP000887578">
    <property type="component" value="Unplaced"/>
</dbReference>
<feature type="transmembrane region" description="Helical" evidence="7">
    <location>
        <begin position="74"/>
        <end position="96"/>
    </location>
</feature>
<sequence length="391" mass="44761">MTLFIYTTAQIGWLLTTQWLGGDFLCRLIKFFYTFVFYLTSFVIVCIAVDRVFGAYKLSSFKASKKAFLRCKKMLYIAWGTACLLSLPQLYIFGVVSPPDMPGFRQCAPIWMSMKSQLEHQASLPEATEDERIFLWHEYLEIGFWERSYNITHLLFVFWFPAFAIVISYISVLCILKSFSRPSKAAFKDFKFKNTIISMIYKNRSRRNDENNKYVASVTSVNAMKDDVTAAADVVSTTQCLRAVSEDHKDEDARSLILMEGNQTGKVLRRSFSAETKPTSSLPVIPEQNRESLKLTLKPAEKSKVGSMAMQTIAAARLKTKKQAAFILIAYLTLWTPYNLFAIINIFIPTDSRGYFLNRIMHFTPFLNSLIVVNSLINPLIYGVFDRVSKQ</sequence>
<dbReference type="Pfam" id="PF00001">
    <property type="entry name" value="7tm_1"/>
    <property type="match status" value="2"/>
</dbReference>
<keyword evidence="9" id="KW-1185">Reference proteome</keyword>
<comment type="subcellular location">
    <subcellularLocation>
        <location evidence="1">Cell membrane</location>
        <topology evidence="1">Multi-pass membrane protein</topology>
    </subcellularLocation>
</comment>
<keyword evidence="6" id="KW-0675">Receptor</keyword>
<evidence type="ECO:0000256" key="2">
    <source>
        <dbReference type="ARBA" id="ARBA00022475"/>
    </source>
</evidence>
<dbReference type="InterPro" id="IPR000276">
    <property type="entry name" value="GPCR_Rhodpsn"/>
</dbReference>
<feature type="transmembrane region" description="Helical" evidence="7">
    <location>
        <begin position="360"/>
        <end position="385"/>
    </location>
</feature>
<dbReference type="PROSITE" id="PS50262">
    <property type="entry name" value="G_PROTEIN_RECEP_F1_2"/>
    <property type="match status" value="1"/>
</dbReference>